<dbReference type="AlphaFoldDB" id="A0A3S4GUX1"/>
<name>A0A3S4GUX1_SALET</name>
<sequence>MSDNQLAPCWEFQPYLAESNVRQLLAEIANVLEQLYYHKHTLDSNWSEGVRAYDWVRNHLIQSEGTIPGLEMVSKGLDYVVALNKVPLQFSKDCIDNPKKRHRLLRNKVEHEQLSLFGECEAEQDITWRILAEPFISEEEDGELESTLPRWEVLSLGLTHMVHRLVWFLTNLQLPYHLCPLIPIPFLTKQRSAKRLFVVVRKIKIWM</sequence>
<gene>
    <name evidence="1" type="ORF">NCTC7406_01353</name>
</gene>
<protein>
    <submittedName>
        <fullName evidence="1">Uncharacterized protein</fullName>
    </submittedName>
</protein>
<proteinExistence type="predicted"/>
<evidence type="ECO:0000313" key="2">
    <source>
        <dbReference type="Proteomes" id="UP000276345"/>
    </source>
</evidence>
<dbReference type="EMBL" id="LR134142">
    <property type="protein sequence ID" value="VEA04358.1"/>
    <property type="molecule type" value="Genomic_DNA"/>
</dbReference>
<reference evidence="1 2" key="1">
    <citation type="submission" date="2018-12" db="EMBL/GenBank/DDBJ databases">
        <authorList>
            <consortium name="Pathogen Informatics"/>
        </authorList>
    </citation>
    <scope>NUCLEOTIDE SEQUENCE [LARGE SCALE GENOMIC DNA]</scope>
    <source>
        <strain evidence="1 2">NCTC7406</strain>
    </source>
</reference>
<dbReference type="Proteomes" id="UP000276345">
    <property type="component" value="Chromosome"/>
</dbReference>
<evidence type="ECO:0000313" key="1">
    <source>
        <dbReference type="EMBL" id="VEA04358.1"/>
    </source>
</evidence>
<accession>A0A3S4GUX1</accession>
<organism evidence="1 2">
    <name type="scientific">Salmonella enterica subsp. enterica serovar Sanjuan</name>
    <dbReference type="NCBI Taxonomy" id="1160765"/>
    <lineage>
        <taxon>Bacteria</taxon>
        <taxon>Pseudomonadati</taxon>
        <taxon>Pseudomonadota</taxon>
        <taxon>Gammaproteobacteria</taxon>
        <taxon>Enterobacterales</taxon>
        <taxon>Enterobacteriaceae</taxon>
        <taxon>Salmonella</taxon>
    </lineage>
</organism>